<organism evidence="1 2">
    <name type="scientific">Durusdinium trenchii</name>
    <dbReference type="NCBI Taxonomy" id="1381693"/>
    <lineage>
        <taxon>Eukaryota</taxon>
        <taxon>Sar</taxon>
        <taxon>Alveolata</taxon>
        <taxon>Dinophyceae</taxon>
        <taxon>Suessiales</taxon>
        <taxon>Symbiodiniaceae</taxon>
        <taxon>Durusdinium</taxon>
    </lineage>
</organism>
<comment type="caution">
    <text evidence="1">The sequence shown here is derived from an EMBL/GenBank/DDBJ whole genome shotgun (WGS) entry which is preliminary data.</text>
</comment>
<dbReference type="EMBL" id="CAXAMM010024891">
    <property type="protein sequence ID" value="CAK9056148.1"/>
    <property type="molecule type" value="Genomic_DNA"/>
</dbReference>
<proteinExistence type="predicted"/>
<accession>A0ABP0MY94</accession>
<dbReference type="Proteomes" id="UP001642464">
    <property type="component" value="Unassembled WGS sequence"/>
</dbReference>
<protein>
    <submittedName>
        <fullName evidence="1">Uncharacterized protein</fullName>
    </submittedName>
</protein>
<sequence>MTVETWGAFMASTTSASPATVCHGGSFVVSEMRGEEEAAPEVKFWKTFVEVFNSLPIAAVVGYLCEEWKPAE</sequence>
<reference evidence="1 2" key="1">
    <citation type="submission" date="2024-02" db="EMBL/GenBank/DDBJ databases">
        <authorList>
            <person name="Chen Y."/>
            <person name="Shah S."/>
            <person name="Dougan E. K."/>
            <person name="Thang M."/>
            <person name="Chan C."/>
        </authorList>
    </citation>
    <scope>NUCLEOTIDE SEQUENCE [LARGE SCALE GENOMIC DNA]</scope>
</reference>
<name>A0ABP0MY94_9DINO</name>
<feature type="non-terminal residue" evidence="1">
    <location>
        <position position="72"/>
    </location>
</feature>
<gene>
    <name evidence="1" type="ORF">SCF082_LOCUS30287</name>
</gene>
<evidence type="ECO:0000313" key="2">
    <source>
        <dbReference type="Proteomes" id="UP001642464"/>
    </source>
</evidence>
<evidence type="ECO:0000313" key="1">
    <source>
        <dbReference type="EMBL" id="CAK9056148.1"/>
    </source>
</evidence>
<keyword evidence="2" id="KW-1185">Reference proteome</keyword>